<dbReference type="InterPro" id="IPR021731">
    <property type="entry name" value="AMIN_dom"/>
</dbReference>
<dbReference type="Gene3D" id="2.60.40.3500">
    <property type="match status" value="1"/>
</dbReference>
<feature type="region of interest" description="Disordered" evidence="4">
    <location>
        <begin position="190"/>
        <end position="408"/>
    </location>
</feature>
<dbReference type="InterPro" id="IPR002508">
    <property type="entry name" value="MurNAc-LAA_cat"/>
</dbReference>
<feature type="compositionally biased region" description="Basic and acidic residues" evidence="4">
    <location>
        <begin position="256"/>
        <end position="266"/>
    </location>
</feature>
<dbReference type="PANTHER" id="PTHR30404:SF0">
    <property type="entry name" value="N-ACETYLMURAMOYL-L-ALANINE AMIDASE AMIC"/>
    <property type="match status" value="1"/>
</dbReference>
<proteinExistence type="predicted"/>
<dbReference type="Pfam" id="PF01520">
    <property type="entry name" value="Amidase_3"/>
    <property type="match status" value="1"/>
</dbReference>
<dbReference type="GO" id="GO:0030288">
    <property type="term" value="C:outer membrane-bounded periplasmic space"/>
    <property type="evidence" value="ECO:0007669"/>
    <property type="project" value="TreeGrafter"/>
</dbReference>
<keyword evidence="5" id="KW-1133">Transmembrane helix</keyword>
<feature type="region of interest" description="Disordered" evidence="4">
    <location>
        <begin position="156"/>
        <end position="175"/>
    </location>
</feature>
<protein>
    <recommendedName>
        <fullName evidence="2">N-acetylmuramoyl-L-alanine amidase</fullName>
        <ecNumber evidence="2">3.5.1.28</ecNumber>
    </recommendedName>
</protein>
<dbReference type="STRING" id="1246637.MTBBW1_2050005"/>
<feature type="compositionally biased region" description="Basic and acidic residues" evidence="4">
    <location>
        <begin position="229"/>
        <end position="249"/>
    </location>
</feature>
<dbReference type="AlphaFoldDB" id="A0A1W1HC84"/>
<feature type="domain" description="MurNAc-LAA" evidence="6">
    <location>
        <begin position="643"/>
        <end position="794"/>
    </location>
</feature>
<evidence type="ECO:0000313" key="8">
    <source>
        <dbReference type="Proteomes" id="UP000191931"/>
    </source>
</evidence>
<keyword evidence="5" id="KW-0812">Transmembrane</keyword>
<dbReference type="PANTHER" id="PTHR30404">
    <property type="entry name" value="N-ACETYLMURAMOYL-L-ALANINE AMIDASE"/>
    <property type="match status" value="1"/>
</dbReference>
<feature type="compositionally biased region" description="Low complexity" evidence="4">
    <location>
        <begin position="359"/>
        <end position="398"/>
    </location>
</feature>
<evidence type="ECO:0000256" key="4">
    <source>
        <dbReference type="SAM" id="MobiDB-lite"/>
    </source>
</evidence>
<dbReference type="SUPFAM" id="SSF53187">
    <property type="entry name" value="Zn-dependent exopeptidases"/>
    <property type="match status" value="1"/>
</dbReference>
<dbReference type="CDD" id="cd02696">
    <property type="entry name" value="MurNAc-LAA"/>
    <property type="match status" value="1"/>
</dbReference>
<dbReference type="GO" id="GO:0009253">
    <property type="term" value="P:peptidoglycan catabolic process"/>
    <property type="evidence" value="ECO:0007669"/>
    <property type="project" value="InterPro"/>
</dbReference>
<name>A0A1W1HC84_9BACT</name>
<dbReference type="InterPro" id="IPR050695">
    <property type="entry name" value="N-acetylmuramoyl_amidase_3"/>
</dbReference>
<feature type="compositionally biased region" description="Basic and acidic residues" evidence="4">
    <location>
        <begin position="209"/>
        <end position="221"/>
    </location>
</feature>
<feature type="compositionally biased region" description="Polar residues" evidence="4">
    <location>
        <begin position="321"/>
        <end position="342"/>
    </location>
</feature>
<comment type="catalytic activity">
    <reaction evidence="1">
        <text>Hydrolyzes the link between N-acetylmuramoyl residues and L-amino acid residues in certain cell-wall glycopeptides.</text>
        <dbReference type="EC" id="3.5.1.28"/>
    </reaction>
</comment>
<evidence type="ECO:0000256" key="5">
    <source>
        <dbReference type="SAM" id="Phobius"/>
    </source>
</evidence>
<feature type="transmembrane region" description="Helical" evidence="5">
    <location>
        <begin position="12"/>
        <end position="32"/>
    </location>
</feature>
<evidence type="ECO:0000256" key="1">
    <source>
        <dbReference type="ARBA" id="ARBA00001561"/>
    </source>
</evidence>
<evidence type="ECO:0000256" key="2">
    <source>
        <dbReference type="ARBA" id="ARBA00011901"/>
    </source>
</evidence>
<accession>A0A1W1HC84</accession>
<keyword evidence="3 7" id="KW-0378">Hydrolase</keyword>
<evidence type="ECO:0000259" key="6">
    <source>
        <dbReference type="SMART" id="SM00646"/>
    </source>
</evidence>
<evidence type="ECO:0000313" key="7">
    <source>
        <dbReference type="EMBL" id="SLM30012.1"/>
    </source>
</evidence>
<dbReference type="Gene3D" id="3.40.630.40">
    <property type="entry name" value="Zn-dependent exopeptidases"/>
    <property type="match status" value="1"/>
</dbReference>
<keyword evidence="5" id="KW-0472">Membrane</keyword>
<dbReference type="FunFam" id="3.40.630.40:FF:000005">
    <property type="entry name" value="N-acetylmuramoyl-L-alanine amidase (AmiA)"/>
    <property type="match status" value="1"/>
</dbReference>
<gene>
    <name evidence="7" type="ORF">MTBBW1_2050005</name>
</gene>
<sequence>MVNRTLLYNLRKNVIFVCMTIITGCMLSGFLFPDLCLASTPRERYFDADLCYQKIRKDPEMQKYRQNWVSCIEQYESVYIPEPHNPWASAGMYRAAQLYHELYKRFGIQRDQSEAIDLLNRIIKRYPGSAYRLRARDLISSIESDIESDNVAALNMADKNPDEPDGAGEQNVNGDIIKVGTKKSLKYLTKKAASTRRVDGSTNPDDQENQSKGEALGEKKSLTGSDLNIAEKKDAIDDKNQKQNQDKQKIAVGIDNKIKDTTERQDSLQARIPVKRSPAYRAKHKNRDKETSSADMEISDTKPEDGEAEDGEAEDKDKQTESSGVKNKTGLKTITKNGSLIKNGQLPGDDSASEEKVPLDPLDPSSPLADSFYSDGNGGLSTSSNSGDTGGKKTSGISNDKSSYPKVNADGDTYITGMRYWSTPNYTRVVIDASEERPYVHHLLEKNADLKKPPRLYVDIERSVLGKNVPTHTIINDDLLTRARAGQHTPHSVRVVVDIKSYDNYKIFSLKDPFRMVIDVWGENSIVAKSSGNASGTSSGVSSSESPGSSIPPEKLSTIGSNPDKIHASAIAKQLALGVRTIVIDPGHGGKDPGAIGYIKGVYEKDVVLSIARKMAKKMSERLKCNVILTRSKDVYLTLEERTAIANTKNADLFISLHCNAARDKTLTGLETYYLNLATDEQAINVAARENATSRKNISDLQSILNDLMKNAKINESARLSTIVHDYLYKGVAKKYSGIRNLGVKQAPFYVLLGATMPSILIETSFISNKTECKRLINSTYQNVLCDAIIDGVEKYIKETDPRAL</sequence>
<dbReference type="InterPro" id="IPR011990">
    <property type="entry name" value="TPR-like_helical_dom_sf"/>
</dbReference>
<organism evidence="7 8">
    <name type="scientific">Desulfamplus magnetovallimortis</name>
    <dbReference type="NCBI Taxonomy" id="1246637"/>
    <lineage>
        <taxon>Bacteria</taxon>
        <taxon>Pseudomonadati</taxon>
        <taxon>Thermodesulfobacteriota</taxon>
        <taxon>Desulfobacteria</taxon>
        <taxon>Desulfobacterales</taxon>
        <taxon>Desulfobacteraceae</taxon>
        <taxon>Desulfamplus</taxon>
    </lineage>
</organism>
<feature type="region of interest" description="Disordered" evidence="4">
    <location>
        <begin position="530"/>
        <end position="559"/>
    </location>
</feature>
<dbReference type="EC" id="3.5.1.28" evidence="2"/>
<feature type="compositionally biased region" description="Low complexity" evidence="4">
    <location>
        <begin position="530"/>
        <end position="549"/>
    </location>
</feature>
<dbReference type="GO" id="GO:0008745">
    <property type="term" value="F:N-acetylmuramoyl-L-alanine amidase activity"/>
    <property type="evidence" value="ECO:0007669"/>
    <property type="project" value="UniProtKB-EC"/>
</dbReference>
<dbReference type="SMART" id="SM00646">
    <property type="entry name" value="Ami_3"/>
    <property type="match status" value="1"/>
</dbReference>
<keyword evidence="8" id="KW-1185">Reference proteome</keyword>
<dbReference type="Proteomes" id="UP000191931">
    <property type="component" value="Unassembled WGS sequence"/>
</dbReference>
<dbReference type="EMBL" id="FWEV01000119">
    <property type="protein sequence ID" value="SLM30012.1"/>
    <property type="molecule type" value="Genomic_DNA"/>
</dbReference>
<reference evidence="7 8" key="1">
    <citation type="submission" date="2017-03" db="EMBL/GenBank/DDBJ databases">
        <authorList>
            <person name="Afonso C.L."/>
            <person name="Miller P.J."/>
            <person name="Scott M.A."/>
            <person name="Spackman E."/>
            <person name="Goraichik I."/>
            <person name="Dimitrov K.M."/>
            <person name="Suarez D.L."/>
            <person name="Swayne D.E."/>
        </authorList>
    </citation>
    <scope>NUCLEOTIDE SEQUENCE [LARGE SCALE GENOMIC DNA]</scope>
    <source>
        <strain evidence="7">PRJEB14757</strain>
    </source>
</reference>
<evidence type="ECO:0000256" key="3">
    <source>
        <dbReference type="ARBA" id="ARBA00022801"/>
    </source>
</evidence>
<dbReference type="Pfam" id="PF11741">
    <property type="entry name" value="AMIN"/>
    <property type="match status" value="1"/>
</dbReference>
<dbReference type="Gene3D" id="1.25.40.10">
    <property type="entry name" value="Tetratricopeptide repeat domain"/>
    <property type="match status" value="1"/>
</dbReference>
<dbReference type="PROSITE" id="PS51257">
    <property type="entry name" value="PROKAR_LIPOPROTEIN"/>
    <property type="match status" value="1"/>
</dbReference>
<dbReference type="RefSeq" id="WP_245809516.1">
    <property type="nucleotide sequence ID" value="NZ_LT828557.1"/>
</dbReference>